<dbReference type="Proteomes" id="UP000249417">
    <property type="component" value="Unassembled WGS sequence"/>
</dbReference>
<organism evidence="3 6">
    <name type="scientific">Micavibrio aeruginosavorus</name>
    <dbReference type="NCBI Taxonomy" id="349221"/>
    <lineage>
        <taxon>Bacteria</taxon>
        <taxon>Pseudomonadati</taxon>
        <taxon>Bdellovibrionota</taxon>
        <taxon>Bdellovibrionia</taxon>
        <taxon>Bdellovibrionales</taxon>
        <taxon>Pseudobdellovibrionaceae</taxon>
        <taxon>Micavibrio</taxon>
    </lineage>
</organism>
<dbReference type="PANTHER" id="PTHR12302:SF26">
    <property type="entry name" value="BLR1266 PROTEIN"/>
    <property type="match status" value="1"/>
</dbReference>
<proteinExistence type="predicted"/>
<dbReference type="PROSITE" id="PS50830">
    <property type="entry name" value="TNASE_3"/>
    <property type="match status" value="1"/>
</dbReference>
<accession>A0A2W5BHR8</accession>
<keyword evidence="1" id="KW-0732">Signal</keyword>
<dbReference type="SUPFAM" id="SSF50199">
    <property type="entry name" value="Staphylococcal nuclease"/>
    <property type="match status" value="1"/>
</dbReference>
<dbReference type="Proteomes" id="UP000249557">
    <property type="component" value="Unassembled WGS sequence"/>
</dbReference>
<dbReference type="InterPro" id="IPR016071">
    <property type="entry name" value="Staphylococal_nuclease_OB-fold"/>
</dbReference>
<dbReference type="InterPro" id="IPR035437">
    <property type="entry name" value="SNase_OB-fold_sf"/>
</dbReference>
<feature type="domain" description="TNase-like" evidence="2">
    <location>
        <begin position="32"/>
        <end position="158"/>
    </location>
</feature>
<evidence type="ECO:0000256" key="1">
    <source>
        <dbReference type="SAM" id="SignalP"/>
    </source>
</evidence>
<feature type="chain" id="PRO_5038300649" evidence="1">
    <location>
        <begin position="36"/>
        <end position="177"/>
    </location>
</feature>
<dbReference type="Pfam" id="PF00565">
    <property type="entry name" value="SNase"/>
    <property type="match status" value="1"/>
</dbReference>
<protein>
    <submittedName>
        <fullName evidence="3">Nuclease</fullName>
    </submittedName>
</protein>
<comment type="caution">
    <text evidence="3">The sequence shown here is derived from an EMBL/GenBank/DDBJ whole genome shotgun (WGS) entry which is preliminary data.</text>
</comment>
<evidence type="ECO:0000259" key="2">
    <source>
        <dbReference type="PROSITE" id="PS50830"/>
    </source>
</evidence>
<dbReference type="SMART" id="SM00318">
    <property type="entry name" value="SNc"/>
    <property type="match status" value="1"/>
</dbReference>
<evidence type="ECO:0000313" key="5">
    <source>
        <dbReference type="Proteomes" id="UP000249417"/>
    </source>
</evidence>
<dbReference type="AlphaFoldDB" id="A0A2W5BHR8"/>
<dbReference type="EMBL" id="QFNK01000262">
    <property type="protein sequence ID" value="PZO82571.1"/>
    <property type="molecule type" value="Genomic_DNA"/>
</dbReference>
<evidence type="ECO:0000313" key="6">
    <source>
        <dbReference type="Proteomes" id="UP000249557"/>
    </source>
</evidence>
<dbReference type="EMBL" id="QFQB01000064">
    <property type="protein sequence ID" value="PZQ45080.1"/>
    <property type="molecule type" value="Genomic_DNA"/>
</dbReference>
<gene>
    <name evidence="4" type="ORF">DI551_08535</name>
    <name evidence="3" type="ORF">DI626_10090</name>
</gene>
<reference evidence="5 6" key="1">
    <citation type="submission" date="2017-08" db="EMBL/GenBank/DDBJ databases">
        <title>Infants hospitalized years apart are colonized by the same room-sourced microbial strains.</title>
        <authorList>
            <person name="Brooks B."/>
            <person name="Olm M.R."/>
            <person name="Firek B.A."/>
            <person name="Baker R."/>
            <person name="Thomas B.C."/>
            <person name="Morowitz M.J."/>
            <person name="Banfield J.F."/>
        </authorList>
    </citation>
    <scope>NUCLEOTIDE SEQUENCE [LARGE SCALE GENOMIC DNA]</scope>
    <source>
        <strain evidence="4">S2_005_002_R2_29</strain>
        <strain evidence="3">S2_018_000_R2_104</strain>
    </source>
</reference>
<feature type="signal peptide" evidence="1">
    <location>
        <begin position="1"/>
        <end position="35"/>
    </location>
</feature>
<evidence type="ECO:0000313" key="3">
    <source>
        <dbReference type="EMBL" id="PZO82571.1"/>
    </source>
</evidence>
<dbReference type="Gene3D" id="2.40.50.90">
    <property type="match status" value="1"/>
</dbReference>
<sequence>MKKNMTPDLTRFLIVMAMAFVLAPALLLTPSAAFAAQQITLRDGDSFVLDGEEFRLWGIDAPEFFQTCRDQNGQNYSCGREAKDFLQDLIAARAVRCEKMPRREGEARTVARCFAGEDDLGRMMVRGGWAVEYKYFSKGFYTADELQAKKNRRGLWAGTFTNPRDWRKLNAKRQNLR</sequence>
<dbReference type="PANTHER" id="PTHR12302">
    <property type="entry name" value="EBNA2 BINDING PROTEIN P100"/>
    <property type="match status" value="1"/>
</dbReference>
<evidence type="ECO:0000313" key="4">
    <source>
        <dbReference type="EMBL" id="PZQ45080.1"/>
    </source>
</evidence>
<name>A0A2W5BHR8_9BACT</name>